<protein>
    <submittedName>
        <fullName evidence="5">FERM/acyl-CoA-binding protein</fullName>
    </submittedName>
</protein>
<evidence type="ECO:0000313" key="6">
    <source>
        <dbReference type="Proteomes" id="UP001151760"/>
    </source>
</evidence>
<feature type="compositionally biased region" description="Basic and acidic residues" evidence="3">
    <location>
        <begin position="491"/>
        <end position="513"/>
    </location>
</feature>
<accession>A0ABQ4YYD6</accession>
<gene>
    <name evidence="5" type="ORF">Tco_0749163</name>
</gene>
<name>A0ABQ4YYD6_9ASTR</name>
<dbReference type="Proteomes" id="UP001151760">
    <property type="component" value="Unassembled WGS sequence"/>
</dbReference>
<dbReference type="InterPro" id="IPR014352">
    <property type="entry name" value="FERM/acyl-CoA-bd_prot_sf"/>
</dbReference>
<feature type="compositionally biased region" description="Basic and acidic residues" evidence="3">
    <location>
        <begin position="596"/>
        <end position="609"/>
    </location>
</feature>
<dbReference type="InterPro" id="IPR000582">
    <property type="entry name" value="Acyl-CoA-binding_protein"/>
</dbReference>
<comment type="caution">
    <text evidence="5">The sequence shown here is derived from an EMBL/GenBank/DDBJ whole genome shotgun (WGS) entry which is preliminary data.</text>
</comment>
<feature type="compositionally biased region" description="Basic residues" evidence="3">
    <location>
        <begin position="927"/>
        <end position="938"/>
    </location>
</feature>
<dbReference type="InterPro" id="IPR035984">
    <property type="entry name" value="Acyl-CoA-binding_sf"/>
</dbReference>
<organism evidence="5 6">
    <name type="scientific">Tanacetum coccineum</name>
    <dbReference type="NCBI Taxonomy" id="301880"/>
    <lineage>
        <taxon>Eukaryota</taxon>
        <taxon>Viridiplantae</taxon>
        <taxon>Streptophyta</taxon>
        <taxon>Embryophyta</taxon>
        <taxon>Tracheophyta</taxon>
        <taxon>Spermatophyta</taxon>
        <taxon>Magnoliopsida</taxon>
        <taxon>eudicotyledons</taxon>
        <taxon>Gunneridae</taxon>
        <taxon>Pentapetalae</taxon>
        <taxon>asterids</taxon>
        <taxon>campanulids</taxon>
        <taxon>Asterales</taxon>
        <taxon>Asteraceae</taxon>
        <taxon>Asteroideae</taxon>
        <taxon>Anthemideae</taxon>
        <taxon>Anthemidinae</taxon>
        <taxon>Tanacetum</taxon>
    </lineage>
</organism>
<proteinExistence type="inferred from homology"/>
<evidence type="ECO:0000256" key="1">
    <source>
        <dbReference type="ARBA" id="ARBA00005567"/>
    </source>
</evidence>
<dbReference type="PANTHER" id="PTHR23310:SF105">
    <property type="entry name" value="ACYL-COA-BINDING DOMAIN-CONTAINING PROTEIN 5"/>
    <property type="match status" value="1"/>
</dbReference>
<keyword evidence="2" id="KW-0446">Lipid-binding</keyword>
<dbReference type="Pfam" id="PF00887">
    <property type="entry name" value="ACBP"/>
    <property type="match status" value="1"/>
</dbReference>
<feature type="compositionally biased region" description="Basic and acidic residues" evidence="3">
    <location>
        <begin position="650"/>
        <end position="662"/>
    </location>
</feature>
<reference evidence="5" key="2">
    <citation type="submission" date="2022-01" db="EMBL/GenBank/DDBJ databases">
        <authorList>
            <person name="Yamashiro T."/>
            <person name="Shiraishi A."/>
            <person name="Satake H."/>
            <person name="Nakayama K."/>
        </authorList>
    </citation>
    <scope>NUCLEOTIDE SEQUENCE</scope>
</reference>
<sequence length="1097" mass="121774">MLNRHKNWLVHKQTACGKDFSNPFMVDNLPKIVGFSTHLASLVKSWLVQDQTVLGKDYSNLLIADSLLKTIWFINAPCYGNEALASPKANGKCVKLTCDDEDDDDDIDEDVKKDTGLISDEDDDDWQGLPSLESDAQMELYGLHKVATEGPCQEDQPMALKDTWQKLGNMEPDVAMKKYVTLLAERVPGWSRLTSSGGARILSVDGKEDQQEAGTDSSRKVEVKRGKAPKARREPQNTPASASVKTKKAAKSTRAKTAPRSECKAGSQSRDEKESADARNERASPKGVEPSREQTTSARVRRERERLAPTPTQRVRPDAATTRAGEHRNTSQRNGGDAGGDASTRKGRERSRAEPEYRTPRRNTEQRKRGRAESRKRIRTQNEGSDELRQPRKPGRRKVRRSRNEEAEQGRRPDAKTRARGTVKREAARSDRREPGQTAVKPVRRNAGPASGDRRKPQKKTTSASEEGTNQRTAAGGAQRGRGGMRINRRGGRETRADDGKEREERRGSDRSKKGSASRGSEERAAARGRMLAELTRRGRALGVVSRRPATRCGCAGLVRYDAFGPGGDEAKEKWRQRWRRTTGRAGGESPQWRLSEPRAGRERAEGHPGGRNVAGGHEGERHRRKSEAAQTRRDGHRRKDSTRGGETPNGRELRRAGDNKERRRRPKFVGRSGDAARSVREAPPTAQDRVSGAEQAEGRESDSTSTKHEAGDVPPTGRKRGEKKRPRSTTLSAPPSDAVREPSRHARERDDRVKVDPPHNVPPVGSSGQEKVRGHNAGGSQEPGPRRGTAREGRKIEERAVEYTRKAALRKGQRAARPESESDSLRSATRGARDNRARGGARHPRMEIRLAGVREPKWDKGRQVAESAGPERKARKDKEAERAGAGSRTTKEPQTSKRERASRGETLMYKPEGSTSRVVEGTQRKTSGRAARKRRWERARDGVSESQCPRRRGRSESPRSRLGSTVGRGEHEGEEVGAVGRRQRTRKAQDESGANGEIGSPVPAQPEDLDRQSGAAAHERKQRPRSTPDRGGGRRRRFKAERDKQAGPRPGPKSRATRRQITGGVEERPRGGARKESAKQRGERRGRPEAEKRPRV</sequence>
<dbReference type="PROSITE" id="PS51228">
    <property type="entry name" value="ACB_2"/>
    <property type="match status" value="1"/>
</dbReference>
<dbReference type="SUPFAM" id="SSF47027">
    <property type="entry name" value="Acyl-CoA binding protein"/>
    <property type="match status" value="1"/>
</dbReference>
<feature type="domain" description="ACB" evidence="4">
    <location>
        <begin position="107"/>
        <end position="192"/>
    </location>
</feature>
<evidence type="ECO:0000256" key="2">
    <source>
        <dbReference type="ARBA" id="ARBA00023121"/>
    </source>
</evidence>
<feature type="compositionally biased region" description="Basic residues" evidence="3">
    <location>
        <begin position="391"/>
        <end position="401"/>
    </location>
</feature>
<feature type="compositionally biased region" description="Basic and acidic residues" evidence="3">
    <location>
        <begin position="618"/>
        <end position="634"/>
    </location>
</feature>
<evidence type="ECO:0000259" key="4">
    <source>
        <dbReference type="PROSITE" id="PS51228"/>
    </source>
</evidence>
<feature type="compositionally biased region" description="Basic and acidic residues" evidence="3">
    <location>
        <begin position="739"/>
        <end position="758"/>
    </location>
</feature>
<comment type="similarity">
    <text evidence="1">Belongs to the ACBP family.</text>
</comment>
<reference evidence="5" key="1">
    <citation type="journal article" date="2022" name="Int. J. Mol. Sci.">
        <title>Draft Genome of Tanacetum Coccineum: Genomic Comparison of Closely Related Tanacetum-Family Plants.</title>
        <authorList>
            <person name="Yamashiro T."/>
            <person name="Shiraishi A."/>
            <person name="Nakayama K."/>
            <person name="Satake H."/>
        </authorList>
    </citation>
    <scope>NUCLEOTIDE SEQUENCE</scope>
</reference>
<feature type="compositionally biased region" description="Basic and acidic residues" evidence="3">
    <location>
        <begin position="217"/>
        <end position="235"/>
    </location>
</feature>
<feature type="compositionally biased region" description="Basic and acidic residues" evidence="3">
    <location>
        <begin position="402"/>
        <end position="435"/>
    </location>
</feature>
<feature type="region of interest" description="Disordered" evidence="3">
    <location>
        <begin position="201"/>
        <end position="541"/>
    </location>
</feature>
<keyword evidence="6" id="KW-1185">Reference proteome</keyword>
<feature type="region of interest" description="Disordered" evidence="3">
    <location>
        <begin position="559"/>
        <end position="1097"/>
    </location>
</feature>
<dbReference type="PANTHER" id="PTHR23310">
    <property type="entry name" value="ACYL-COA-BINDING PROTEIN, ACBP"/>
    <property type="match status" value="1"/>
</dbReference>
<feature type="compositionally biased region" description="Polar residues" evidence="3">
    <location>
        <begin position="460"/>
        <end position="470"/>
    </location>
</feature>
<feature type="compositionally biased region" description="Basic and acidic residues" evidence="3">
    <location>
        <begin position="697"/>
        <end position="712"/>
    </location>
</feature>
<feature type="compositionally biased region" description="Basic and acidic residues" evidence="3">
    <location>
        <begin position="343"/>
        <end position="375"/>
    </location>
</feature>
<evidence type="ECO:0000256" key="3">
    <source>
        <dbReference type="SAM" id="MobiDB-lite"/>
    </source>
</evidence>
<feature type="compositionally biased region" description="Basic and acidic residues" evidence="3">
    <location>
        <begin position="1066"/>
        <end position="1097"/>
    </location>
</feature>
<dbReference type="EMBL" id="BQNB010010838">
    <property type="protein sequence ID" value="GJS82622.1"/>
    <property type="molecule type" value="Genomic_DNA"/>
</dbReference>
<feature type="compositionally biased region" description="Basic and acidic residues" evidence="3">
    <location>
        <begin position="845"/>
        <end position="883"/>
    </location>
</feature>
<dbReference type="Gene3D" id="1.20.80.10">
    <property type="match status" value="1"/>
</dbReference>
<feature type="compositionally biased region" description="Basic and acidic residues" evidence="3">
    <location>
        <begin position="259"/>
        <end position="292"/>
    </location>
</feature>
<feature type="compositionally biased region" description="Basic and acidic residues" evidence="3">
    <location>
        <begin position="790"/>
        <end position="806"/>
    </location>
</feature>
<feature type="compositionally biased region" description="Basic residues" evidence="3">
    <location>
        <begin position="245"/>
        <end position="254"/>
    </location>
</feature>
<evidence type="ECO:0000313" key="5">
    <source>
        <dbReference type="EMBL" id="GJS82622.1"/>
    </source>
</evidence>
<feature type="compositionally biased region" description="Basic residues" evidence="3">
    <location>
        <begin position="718"/>
        <end position="728"/>
    </location>
</feature>
<feature type="compositionally biased region" description="Basic and acidic residues" evidence="3">
    <location>
        <begin position="890"/>
        <end position="904"/>
    </location>
</feature>